<keyword evidence="3 6" id="KW-1133">Transmembrane helix</keyword>
<feature type="transmembrane region" description="Helical" evidence="6">
    <location>
        <begin position="268"/>
        <end position="293"/>
    </location>
</feature>
<feature type="compositionally biased region" description="Polar residues" evidence="5">
    <location>
        <begin position="956"/>
        <end position="976"/>
    </location>
</feature>
<reference evidence="8 9" key="1">
    <citation type="submission" date="2020-06" db="EMBL/GenBank/DDBJ databases">
        <title>The yeast mating-type switching endonuclease HO is a domesticated member of an unorthodox homing genetic element family.</title>
        <authorList>
            <person name="Coughlan A.Y."/>
            <person name="Lombardi L."/>
            <person name="Braun-Galleani S."/>
            <person name="Martos A.R."/>
            <person name="Galeote V."/>
            <person name="Bigey F."/>
            <person name="Dequin S."/>
            <person name="Byrne K.P."/>
            <person name="Wolfe K.H."/>
        </authorList>
    </citation>
    <scope>NUCLEOTIDE SEQUENCE [LARGE SCALE GENOMIC DNA]</scope>
    <source>
        <strain evidence="8 9">CBS2947</strain>
    </source>
</reference>
<dbReference type="Pfam" id="PF04547">
    <property type="entry name" value="Anoctamin"/>
    <property type="match status" value="1"/>
</dbReference>
<keyword evidence="4 6" id="KW-0472">Membrane</keyword>
<dbReference type="PANTHER" id="PTHR12308">
    <property type="entry name" value="ANOCTAMIN"/>
    <property type="match status" value="1"/>
</dbReference>
<feature type="region of interest" description="Disordered" evidence="5">
    <location>
        <begin position="641"/>
        <end position="660"/>
    </location>
</feature>
<evidence type="ECO:0000256" key="3">
    <source>
        <dbReference type="ARBA" id="ARBA00022989"/>
    </source>
</evidence>
<feature type="transmembrane region" description="Helical" evidence="6">
    <location>
        <begin position="572"/>
        <end position="595"/>
    </location>
</feature>
<keyword evidence="9" id="KW-1185">Reference proteome</keyword>
<accession>A0A7H9HRA3</accession>
<feature type="region of interest" description="Disordered" evidence="5">
    <location>
        <begin position="915"/>
        <end position="1020"/>
    </location>
</feature>
<gene>
    <name evidence="8" type="ORF">HG537_0C03640</name>
</gene>
<feature type="compositionally biased region" description="Basic residues" evidence="5">
    <location>
        <begin position="1005"/>
        <end position="1020"/>
    </location>
</feature>
<evidence type="ECO:0000259" key="7">
    <source>
        <dbReference type="Pfam" id="PF04547"/>
    </source>
</evidence>
<feature type="region of interest" description="Disordered" evidence="5">
    <location>
        <begin position="680"/>
        <end position="857"/>
    </location>
</feature>
<feature type="transmembrane region" description="Helical" evidence="6">
    <location>
        <begin position="374"/>
        <end position="395"/>
    </location>
</feature>
<evidence type="ECO:0000256" key="2">
    <source>
        <dbReference type="ARBA" id="ARBA00022692"/>
    </source>
</evidence>
<sequence>MSESFEQLDPNYVIAFEFSNDNLTQLLTELGAKGLHVLTRPGHDKDTVYAFTRVEDRNVQENVQENGDISIETDEETGEEILCKICQSLKFVKSITRIHDFETRKRLHKTTSSLIGKPFGLPSNQELVQLERLTKNARQVLYFAFLKTYIIWLIPLSFVGVVTKLVRSSTPWEFNIPYTAFLVIWCLLFASSWIYKSEPFYSLKFGKVRSISEIGEQNLSTASAVLFKKLCFLPVAILFVLSLISFQFFCFFVEIFVTQFYAGPLGSIMALIPTAMICSFIPILTIVYNKIFVDRLVKWENGPNPLRSKVEKNFILTFFTSYVPLLITLFIYLPFGYKITPEIRAVIAEWSYRLHIPISENDFVIDIKRYRNQFFYFTVTNQVIVFSMENILPLFQRRVMLFAMSKLKKIEKDQDSIIVSTVKSYFPHELAIWQKVKSYHVSDFGEFDVDESFKKIIIQFGFLSMFSTIWPLAPLINLLFSYAMLKADLWRALEKCKPSTNPNNIVVSENNYNATPVSAKPWDSILSTMSWIGATTAPTLLIMYRYSGLPGVGLENALSKRDLWYRCSPLPYSTTTILIIAVASEHLAVLLFAYFRKLFIASGQKFARGFVPATDLQEPPKIDLSSLVRETNSFMNAITNKIATSNPRESKSQDGFENLDNNAKTKSSLIAQSIDESQSLARKVSANHQPSSTQEKSLNGFISPAVATRATDSKRQTLPVSQPKNIPAAAPKTSSVITAGLNGQKRHRDHSVTETNGLPGPSSAEGVWEKTVPSRSRSSNLESGSIDAGATLPATIPTSKNYHLRYSSDGKPLTPSGSPGTSESSLPSTRPEGQRSEQEKTAAVSGITNSVTKPEKESLPINDIETQKTLATEVRSLDPAKALNTISHNVREDHSALKDGDTSLAASAAAAAITSHSRTSSQMNAMQQFGRDVPTSIKSTRTTGTSLIDNQRAPVNRSNSLKSKATHSSHTQQSDVSGGLKGNNQRKRSMERKPQESVKTLKDNKGKHKKGLLHKLKKKL</sequence>
<dbReference type="OrthoDB" id="296386at2759"/>
<evidence type="ECO:0000313" key="8">
    <source>
        <dbReference type="EMBL" id="QLQ79716.1"/>
    </source>
</evidence>
<organism evidence="8 9">
    <name type="scientific">Torulaspora globosa</name>
    <dbReference type="NCBI Taxonomy" id="48254"/>
    <lineage>
        <taxon>Eukaryota</taxon>
        <taxon>Fungi</taxon>
        <taxon>Dikarya</taxon>
        <taxon>Ascomycota</taxon>
        <taxon>Saccharomycotina</taxon>
        <taxon>Saccharomycetes</taxon>
        <taxon>Saccharomycetales</taxon>
        <taxon>Saccharomycetaceae</taxon>
        <taxon>Torulaspora</taxon>
    </lineage>
</organism>
<feature type="transmembrane region" description="Helical" evidence="6">
    <location>
        <begin position="230"/>
        <end position="256"/>
    </location>
</feature>
<feature type="compositionally biased region" description="Polar residues" evidence="5">
    <location>
        <begin position="680"/>
        <end position="697"/>
    </location>
</feature>
<feature type="transmembrane region" description="Helical" evidence="6">
    <location>
        <begin position="174"/>
        <end position="195"/>
    </location>
</feature>
<name>A0A7H9HRA3_9SACH</name>
<evidence type="ECO:0000256" key="4">
    <source>
        <dbReference type="ARBA" id="ARBA00023136"/>
    </source>
</evidence>
<feature type="compositionally biased region" description="Low complexity" evidence="5">
    <location>
        <begin position="812"/>
        <end position="829"/>
    </location>
</feature>
<feature type="compositionally biased region" description="Polar residues" evidence="5">
    <location>
        <begin position="936"/>
        <end position="949"/>
    </location>
</feature>
<dbReference type="InterPro" id="IPR049452">
    <property type="entry name" value="Anoctamin_TM"/>
</dbReference>
<dbReference type="EMBL" id="CP059269">
    <property type="protein sequence ID" value="QLQ79716.1"/>
    <property type="molecule type" value="Genomic_DNA"/>
</dbReference>
<comment type="subcellular location">
    <subcellularLocation>
        <location evidence="1">Membrane</location>
        <topology evidence="1">Multi-pass membrane protein</topology>
    </subcellularLocation>
</comment>
<dbReference type="GO" id="GO:0032541">
    <property type="term" value="C:cortical endoplasmic reticulum"/>
    <property type="evidence" value="ECO:0007669"/>
    <property type="project" value="TreeGrafter"/>
</dbReference>
<dbReference type="GO" id="GO:0005254">
    <property type="term" value="F:chloride channel activity"/>
    <property type="evidence" value="ECO:0007669"/>
    <property type="project" value="TreeGrafter"/>
</dbReference>
<evidence type="ECO:0000256" key="5">
    <source>
        <dbReference type="SAM" id="MobiDB-lite"/>
    </source>
</evidence>
<feature type="domain" description="Anoctamin transmembrane" evidence="7">
    <location>
        <begin position="141"/>
        <end position="594"/>
    </location>
</feature>
<keyword evidence="2 6" id="KW-0812">Transmembrane</keyword>
<evidence type="ECO:0000256" key="1">
    <source>
        <dbReference type="ARBA" id="ARBA00004141"/>
    </source>
</evidence>
<feature type="transmembrane region" description="Helical" evidence="6">
    <location>
        <begin position="314"/>
        <end position="335"/>
    </location>
</feature>
<protein>
    <recommendedName>
        <fullName evidence="7">Anoctamin transmembrane domain-containing protein</fullName>
    </recommendedName>
</protein>
<dbReference type="AlphaFoldDB" id="A0A7H9HRA3"/>
<feature type="transmembrane region" description="Helical" evidence="6">
    <location>
        <begin position="140"/>
        <end position="162"/>
    </location>
</feature>
<dbReference type="Proteomes" id="UP000510647">
    <property type="component" value="Chromosome 3"/>
</dbReference>
<dbReference type="InterPro" id="IPR007632">
    <property type="entry name" value="Anoctamin"/>
</dbReference>
<evidence type="ECO:0000256" key="6">
    <source>
        <dbReference type="SAM" id="Phobius"/>
    </source>
</evidence>
<dbReference type="GO" id="GO:0016020">
    <property type="term" value="C:membrane"/>
    <property type="evidence" value="ECO:0007669"/>
    <property type="project" value="UniProtKB-SubCell"/>
</dbReference>
<feature type="transmembrane region" description="Helical" evidence="6">
    <location>
        <begin position="462"/>
        <end position="485"/>
    </location>
</feature>
<dbReference type="PANTHER" id="PTHR12308:SF73">
    <property type="entry name" value="ANOCTAMIN"/>
    <property type="match status" value="1"/>
</dbReference>
<evidence type="ECO:0000313" key="9">
    <source>
        <dbReference type="Proteomes" id="UP000510647"/>
    </source>
</evidence>
<proteinExistence type="predicted"/>
<feature type="compositionally biased region" description="Basic and acidic residues" evidence="5">
    <location>
        <begin position="991"/>
        <end position="1004"/>
    </location>
</feature>